<keyword evidence="3 8" id="KW-0663">Pyridoxal phosphate</keyword>
<dbReference type="PANTHER" id="PTHR43500">
    <property type="entry name" value="CYSTATHIONINE BETA-LYASE-RELATED"/>
    <property type="match status" value="1"/>
</dbReference>
<dbReference type="InterPro" id="IPR054542">
    <property type="entry name" value="Cys_met_metab_PP"/>
</dbReference>
<gene>
    <name evidence="11" type="ORF">FHR87_001733</name>
</gene>
<organism evidence="11 12">
    <name type="scientific">Azomonas macrocytogenes</name>
    <name type="common">Azotobacter macrocytogenes</name>
    <dbReference type="NCBI Taxonomy" id="69962"/>
    <lineage>
        <taxon>Bacteria</taxon>
        <taxon>Pseudomonadati</taxon>
        <taxon>Pseudomonadota</taxon>
        <taxon>Gammaproteobacteria</taxon>
        <taxon>Pseudomonadales</taxon>
        <taxon>Pseudomonadaceae</taxon>
        <taxon>Azomonas</taxon>
    </lineage>
</organism>
<evidence type="ECO:0000313" key="11">
    <source>
        <dbReference type="EMBL" id="MBB3103338.1"/>
    </source>
</evidence>
<evidence type="ECO:0000256" key="9">
    <source>
        <dbReference type="RuleBase" id="RU362118"/>
    </source>
</evidence>
<dbReference type="Proteomes" id="UP000549250">
    <property type="component" value="Unassembled WGS sequence"/>
</dbReference>
<dbReference type="EMBL" id="JACHXI010000006">
    <property type="protein sequence ID" value="MBB3103338.1"/>
    <property type="molecule type" value="Genomic_DNA"/>
</dbReference>
<dbReference type="Pfam" id="PF01053">
    <property type="entry name" value="Cys_Met_Meta_PP"/>
    <property type="match status" value="1"/>
</dbReference>
<dbReference type="GO" id="GO:0030170">
    <property type="term" value="F:pyridoxal phosphate binding"/>
    <property type="evidence" value="ECO:0007669"/>
    <property type="project" value="InterPro"/>
</dbReference>
<accession>A0A839T2K4</accession>
<sequence length="389" mass="42367">MSDDPRTRLVHAARPPKGSGGRPVNPPLTRLSTVLFDSVGEMQAVRGRRDSERVLSYDARGNPTAFALEDLISELEGGYRTKLFPTGLAAAAQALLSYLRPGDHVLITESVYAPVRRVARELLEPFGIEVGYFAPDGRDLEAHLQANTRLVYTEMPGSLLYELCDLPAIAALCRPRGILLAVDNTWGSAYLYRPLALGADISIMALTKYLGGHGDVVMGSVCTREEVWQPLSRLSDALGITVSPDDAWLVLRGARTLAARLEVHERQALEIARWLQRRPEVGRVYHPALPEHPGHALWRRDFTGSNGLLSFEFAEDDPALAARFIDALRLFGIGASWGGYESLAILAELSGRGALPTTSSCIVRLHIGLDDSASLIADLEQALAVTTAR</sequence>
<comment type="caution">
    <text evidence="11">The sequence shown here is derived from an EMBL/GenBank/DDBJ whole genome shotgun (WGS) entry which is preliminary data.</text>
</comment>
<dbReference type="NCBIfam" id="TIGR01324">
    <property type="entry name" value="cysta_beta_ly_B"/>
    <property type="match status" value="1"/>
</dbReference>
<dbReference type="InterPro" id="IPR006233">
    <property type="entry name" value="Cys_b_lyase_bac"/>
</dbReference>
<dbReference type="PANTHER" id="PTHR43500:SF1">
    <property type="entry name" value="CYSTATHIONINE BETA-LYASE-RELATED"/>
    <property type="match status" value="1"/>
</dbReference>
<dbReference type="PIRSF" id="PIRSF001434">
    <property type="entry name" value="CGS"/>
    <property type="match status" value="1"/>
</dbReference>
<evidence type="ECO:0000256" key="5">
    <source>
        <dbReference type="ARBA" id="ARBA00046315"/>
    </source>
</evidence>
<feature type="modified residue" description="N6-(pyridoxal phosphate)lysine" evidence="8">
    <location>
        <position position="208"/>
    </location>
</feature>
<evidence type="ECO:0000256" key="7">
    <source>
        <dbReference type="ARBA" id="ARBA00047625"/>
    </source>
</evidence>
<keyword evidence="12" id="KW-1185">Reference proteome</keyword>
<dbReference type="AlphaFoldDB" id="A0A839T2K4"/>
<evidence type="ECO:0000256" key="8">
    <source>
        <dbReference type="PIRSR" id="PIRSR001434-2"/>
    </source>
</evidence>
<evidence type="ECO:0000313" key="12">
    <source>
        <dbReference type="Proteomes" id="UP000549250"/>
    </source>
</evidence>
<dbReference type="EC" id="4.4.1.8" evidence="11"/>
<dbReference type="GO" id="GO:0047804">
    <property type="term" value="F:cysteine-S-conjugate beta-lyase activity"/>
    <property type="evidence" value="ECO:0007669"/>
    <property type="project" value="UniProtKB-EC"/>
</dbReference>
<dbReference type="SUPFAM" id="SSF53383">
    <property type="entry name" value="PLP-dependent transferases"/>
    <property type="match status" value="1"/>
</dbReference>
<dbReference type="PROSITE" id="PS00868">
    <property type="entry name" value="CYS_MET_METAB_PP"/>
    <property type="match status" value="1"/>
</dbReference>
<dbReference type="Gene3D" id="3.90.1150.10">
    <property type="entry name" value="Aspartate Aminotransferase, domain 1"/>
    <property type="match status" value="1"/>
</dbReference>
<evidence type="ECO:0000256" key="6">
    <source>
        <dbReference type="ARBA" id="ARBA00047517"/>
    </source>
</evidence>
<keyword evidence="4 11" id="KW-0456">Lyase</keyword>
<evidence type="ECO:0000256" key="1">
    <source>
        <dbReference type="ARBA" id="ARBA00001933"/>
    </source>
</evidence>
<evidence type="ECO:0000256" key="3">
    <source>
        <dbReference type="ARBA" id="ARBA00022898"/>
    </source>
</evidence>
<dbReference type="InterPro" id="IPR000277">
    <property type="entry name" value="Cys/Met-Metab_PyrdxlP-dep_enz"/>
</dbReference>
<dbReference type="InterPro" id="IPR015422">
    <property type="entry name" value="PyrdxlP-dep_Trfase_small"/>
</dbReference>
<evidence type="ECO:0000256" key="4">
    <source>
        <dbReference type="ARBA" id="ARBA00023239"/>
    </source>
</evidence>
<dbReference type="Gene3D" id="3.40.640.10">
    <property type="entry name" value="Type I PLP-dependent aspartate aminotransferase-like (Major domain)"/>
    <property type="match status" value="1"/>
</dbReference>
<comment type="catalytic activity">
    <reaction evidence="7">
        <text>an S-substituted L-cysteine + H2O = a thiol + pyruvate + NH4(+)</text>
        <dbReference type="Rhea" id="RHEA:18121"/>
        <dbReference type="ChEBI" id="CHEBI:15361"/>
        <dbReference type="ChEBI" id="CHEBI:15377"/>
        <dbReference type="ChEBI" id="CHEBI:28938"/>
        <dbReference type="ChEBI" id="CHEBI:29256"/>
        <dbReference type="ChEBI" id="CHEBI:58717"/>
        <dbReference type="EC" id="4.4.1.13"/>
    </reaction>
</comment>
<proteinExistence type="inferred from homology"/>
<comment type="cofactor">
    <cofactor evidence="1 9">
        <name>pyridoxal 5'-phosphate</name>
        <dbReference type="ChEBI" id="CHEBI:597326"/>
    </cofactor>
</comment>
<evidence type="ECO:0000256" key="2">
    <source>
        <dbReference type="ARBA" id="ARBA00009077"/>
    </source>
</evidence>
<feature type="region of interest" description="Disordered" evidence="10">
    <location>
        <begin position="1"/>
        <end position="27"/>
    </location>
</feature>
<dbReference type="InterPro" id="IPR015421">
    <property type="entry name" value="PyrdxlP-dep_Trfase_major"/>
</dbReference>
<evidence type="ECO:0000256" key="10">
    <source>
        <dbReference type="SAM" id="MobiDB-lite"/>
    </source>
</evidence>
<name>A0A839T2K4_AZOMA</name>
<comment type="catalytic activity">
    <reaction evidence="6">
        <text>L,L-cystathionine + H2O = L-homocysteine + pyruvate + NH4(+)</text>
        <dbReference type="Rhea" id="RHEA:13965"/>
        <dbReference type="ChEBI" id="CHEBI:15361"/>
        <dbReference type="ChEBI" id="CHEBI:15377"/>
        <dbReference type="ChEBI" id="CHEBI:28938"/>
        <dbReference type="ChEBI" id="CHEBI:58161"/>
        <dbReference type="ChEBI" id="CHEBI:58199"/>
    </reaction>
</comment>
<dbReference type="FunFam" id="3.40.640.10:FF:000046">
    <property type="entry name" value="Cystathionine gamma-lyase"/>
    <property type="match status" value="1"/>
</dbReference>
<comment type="pathway">
    <text evidence="5">Amino-acid biosynthesis; L-methionine biosynthesis via de novo pathway; L-homocysteine from L-cystathionine: step 1/1.</text>
</comment>
<protein>
    <submittedName>
        <fullName evidence="11">Cystathionine beta-lyase</fullName>
        <ecNumber evidence="11">4.4.1.8</ecNumber>
    </submittedName>
</protein>
<reference evidence="11 12" key="1">
    <citation type="submission" date="2020-08" db="EMBL/GenBank/DDBJ databases">
        <title>Genomic Encyclopedia of Type Strains, Phase III (KMG-III): the genomes of soil and plant-associated and newly described type strains.</title>
        <authorList>
            <person name="Whitman W."/>
        </authorList>
    </citation>
    <scope>NUCLEOTIDE SEQUENCE [LARGE SCALE GENOMIC DNA]</scope>
    <source>
        <strain evidence="11 12">CECT 4462</strain>
    </source>
</reference>
<dbReference type="InterPro" id="IPR015424">
    <property type="entry name" value="PyrdxlP-dep_Trfase"/>
</dbReference>
<dbReference type="GO" id="GO:0019346">
    <property type="term" value="P:transsulfuration"/>
    <property type="evidence" value="ECO:0007669"/>
    <property type="project" value="InterPro"/>
</dbReference>
<comment type="similarity">
    <text evidence="2 9">Belongs to the trans-sulfuration enzymes family.</text>
</comment>
<dbReference type="GO" id="GO:0019450">
    <property type="term" value="P:L-cysteine catabolic process to pyruvate"/>
    <property type="evidence" value="ECO:0007669"/>
    <property type="project" value="TreeGrafter"/>
</dbReference>